<dbReference type="Proteomes" id="UP000189800">
    <property type="component" value="Unassembled WGS sequence"/>
</dbReference>
<keyword evidence="2" id="KW-1185">Reference proteome</keyword>
<dbReference type="SUPFAM" id="SSF55298">
    <property type="entry name" value="YjgF-like"/>
    <property type="match status" value="1"/>
</dbReference>
<proteinExistence type="predicted"/>
<dbReference type="Gene3D" id="3.30.1330.40">
    <property type="entry name" value="RutC-like"/>
    <property type="match status" value="1"/>
</dbReference>
<dbReference type="PANTHER" id="PTHR47328">
    <property type="match status" value="1"/>
</dbReference>
<dbReference type="EMBL" id="MUYU01000035">
    <property type="protein sequence ID" value="OOS20918.1"/>
    <property type="molecule type" value="Genomic_DNA"/>
</dbReference>
<evidence type="ECO:0000313" key="2">
    <source>
        <dbReference type="Proteomes" id="UP000189800"/>
    </source>
</evidence>
<protein>
    <recommendedName>
        <fullName evidence="3">Aminoacrylate peracid reductase</fullName>
    </recommendedName>
</protein>
<dbReference type="CDD" id="cd06150">
    <property type="entry name" value="YjgF_YER057c_UK114_like_2"/>
    <property type="match status" value="1"/>
</dbReference>
<dbReference type="STRING" id="470453.B0680_10210"/>
<evidence type="ECO:0000313" key="1">
    <source>
        <dbReference type="EMBL" id="OOS20918.1"/>
    </source>
</evidence>
<dbReference type="Pfam" id="PF01042">
    <property type="entry name" value="Ribonuc_L-PSP"/>
    <property type="match status" value="1"/>
</dbReference>
<reference evidence="1 2" key="1">
    <citation type="submission" date="2017-02" db="EMBL/GenBank/DDBJ databases">
        <title>Draft genome sequence of Moraxella pluranimalium CCUG 54913T type strain.</title>
        <authorList>
            <person name="Salva-Serra F."/>
            <person name="Engstrom-Jakobsson H."/>
            <person name="Thorell K."/>
            <person name="Jaen-Luchoro D."/>
            <person name="Gonzales-Siles L."/>
            <person name="Karlsson R."/>
            <person name="Yazdan S."/>
            <person name="Boulund F."/>
            <person name="Johnning A."/>
            <person name="Engstrand L."/>
            <person name="Kristiansson E."/>
            <person name="Moore E."/>
        </authorList>
    </citation>
    <scope>NUCLEOTIDE SEQUENCE [LARGE SCALE GENOMIC DNA]</scope>
    <source>
        <strain evidence="1 2">CCUG 54913</strain>
    </source>
</reference>
<gene>
    <name evidence="1" type="ORF">B0680_10210</name>
</gene>
<organism evidence="1 2">
    <name type="scientific">Moraxella pluranimalium</name>
    <dbReference type="NCBI Taxonomy" id="470453"/>
    <lineage>
        <taxon>Bacteria</taxon>
        <taxon>Pseudomonadati</taxon>
        <taxon>Pseudomonadota</taxon>
        <taxon>Gammaproteobacteria</taxon>
        <taxon>Moraxellales</taxon>
        <taxon>Moraxellaceae</taxon>
        <taxon>Moraxella</taxon>
    </lineage>
</organism>
<dbReference type="OrthoDB" id="6899345at2"/>
<accession>A0A1T0CF00</accession>
<sequence length="117" mass="12757">MTSIQKFDSNEVLSEVAVHNGVVYLAGQVPDDDSLDIQGQTRQVLANIDKALAQAGTDKHHLLSAQVFIKNLADFDGFNSEWKAWVASTTPPVRATIQADLVNPNWLVEVMVIAAVK</sequence>
<evidence type="ECO:0008006" key="3">
    <source>
        <dbReference type="Google" id="ProtNLM"/>
    </source>
</evidence>
<dbReference type="InterPro" id="IPR006175">
    <property type="entry name" value="YjgF/YER057c/UK114"/>
</dbReference>
<name>A0A1T0CF00_9GAMM</name>
<dbReference type="InterPro" id="IPR035959">
    <property type="entry name" value="RutC-like_sf"/>
</dbReference>
<dbReference type="RefSeq" id="WP_078254991.1">
    <property type="nucleotide sequence ID" value="NZ_MUYU01000035.1"/>
</dbReference>
<dbReference type="PANTHER" id="PTHR47328:SF1">
    <property type="entry name" value="RUTC FAMILY PROTEIN YOAB"/>
    <property type="match status" value="1"/>
</dbReference>
<comment type="caution">
    <text evidence="1">The sequence shown here is derived from an EMBL/GenBank/DDBJ whole genome shotgun (WGS) entry which is preliminary data.</text>
</comment>
<dbReference type="InterPro" id="IPR035709">
    <property type="entry name" value="YoaB-like"/>
</dbReference>
<dbReference type="AlphaFoldDB" id="A0A1T0CF00"/>